<proteinExistence type="predicted"/>
<evidence type="ECO:0000313" key="4">
    <source>
        <dbReference type="Proteomes" id="UP001597260"/>
    </source>
</evidence>
<dbReference type="Pfam" id="PF08242">
    <property type="entry name" value="Methyltransf_12"/>
    <property type="match status" value="1"/>
</dbReference>
<dbReference type="Gene3D" id="3.40.50.150">
    <property type="entry name" value="Vaccinia Virus protein VP39"/>
    <property type="match status" value="1"/>
</dbReference>
<dbReference type="InterPro" id="IPR029063">
    <property type="entry name" value="SAM-dependent_MTases_sf"/>
</dbReference>
<reference evidence="4" key="1">
    <citation type="journal article" date="2019" name="Int. J. Syst. Evol. Microbiol.">
        <title>The Global Catalogue of Microorganisms (GCM) 10K type strain sequencing project: providing services to taxonomists for standard genome sequencing and annotation.</title>
        <authorList>
            <consortium name="The Broad Institute Genomics Platform"/>
            <consortium name="The Broad Institute Genome Sequencing Center for Infectious Disease"/>
            <person name="Wu L."/>
            <person name="Ma J."/>
        </authorList>
    </citation>
    <scope>NUCLEOTIDE SEQUENCE [LARGE SCALE GENOMIC DNA]</scope>
    <source>
        <strain evidence="4">JCM 31037</strain>
    </source>
</reference>
<evidence type="ECO:0000259" key="2">
    <source>
        <dbReference type="Pfam" id="PF21320"/>
    </source>
</evidence>
<organism evidence="3 4">
    <name type="scientific">Micromonospora sonneratiae</name>
    <dbReference type="NCBI Taxonomy" id="1184706"/>
    <lineage>
        <taxon>Bacteria</taxon>
        <taxon>Bacillati</taxon>
        <taxon>Actinomycetota</taxon>
        <taxon>Actinomycetes</taxon>
        <taxon>Micromonosporales</taxon>
        <taxon>Micromonosporaceae</taxon>
        <taxon>Micromonospora</taxon>
    </lineage>
</organism>
<gene>
    <name evidence="3" type="ORF">ACFQ4H_23435</name>
</gene>
<keyword evidence="3" id="KW-0808">Transferase</keyword>
<accession>A0ABW3YHP7</accession>
<protein>
    <submittedName>
        <fullName evidence="3">Class I SAM-dependent methyltransferase</fullName>
    </submittedName>
</protein>
<keyword evidence="3" id="KW-0489">Methyltransferase</keyword>
<dbReference type="RefSeq" id="WP_377574009.1">
    <property type="nucleotide sequence ID" value="NZ_JBHTMP010000041.1"/>
</dbReference>
<dbReference type="PANTHER" id="PTHR45128:SF2">
    <property type="entry name" value="METHYLTRANSFERASE DOMAIN-CONTAINING PROTEIN"/>
    <property type="match status" value="1"/>
</dbReference>
<dbReference type="InterPro" id="IPR053173">
    <property type="entry name" value="SAM-binding_MTase"/>
</dbReference>
<dbReference type="SUPFAM" id="SSF46785">
    <property type="entry name" value="Winged helix' DNA-binding domain"/>
    <property type="match status" value="1"/>
</dbReference>
<dbReference type="InterPro" id="IPR036388">
    <property type="entry name" value="WH-like_DNA-bd_sf"/>
</dbReference>
<dbReference type="Pfam" id="PF21320">
    <property type="entry name" value="WHD_Rv2258c"/>
    <property type="match status" value="1"/>
</dbReference>
<feature type="domain" description="S-adenosylmethionine-dependent methyltransferase Rv2258c-like winged HTH" evidence="2">
    <location>
        <begin position="37"/>
        <end position="109"/>
    </location>
</feature>
<evidence type="ECO:0000259" key="1">
    <source>
        <dbReference type="Pfam" id="PF08242"/>
    </source>
</evidence>
<dbReference type="InterPro" id="IPR048711">
    <property type="entry name" value="WHD_Rv2258c"/>
</dbReference>
<feature type="domain" description="Methyltransferase type 12" evidence="1">
    <location>
        <begin position="192"/>
        <end position="286"/>
    </location>
</feature>
<dbReference type="EMBL" id="JBHTMP010000041">
    <property type="protein sequence ID" value="MFD1324042.1"/>
    <property type="molecule type" value="Genomic_DNA"/>
</dbReference>
<keyword evidence="4" id="KW-1185">Reference proteome</keyword>
<dbReference type="Proteomes" id="UP001597260">
    <property type="component" value="Unassembled WGS sequence"/>
</dbReference>
<comment type="caution">
    <text evidence="3">The sequence shown here is derived from an EMBL/GenBank/DDBJ whole genome shotgun (WGS) entry which is preliminary data.</text>
</comment>
<evidence type="ECO:0000313" key="3">
    <source>
        <dbReference type="EMBL" id="MFD1324042.1"/>
    </source>
</evidence>
<sequence>MHGLEKPPTRPDFPATPDMSAVMAASQLVTGHLAGAMSSLLVVVGLRCGIFAALAASGPTSSTDLAHRCGLDERHLREWLAAMTQAGYLRTDPSGSRFSLDPALAGLLTDQRSPMDLTPGYRLFHAMAGMVEPVAAALRGTGRVAPDAYPDEFYVAMEAMSAGWLNGLLVQAWLPGIDGLVDRLSAGGRMADIGCGGGVAMVALARAFPKCEIVGFDRHGPNVRRARAAARSAGVAGRVRVVEGDAVRELSGPYDLITAFSVLHDVAEPVALLRRARQALADDGVLLVLESAADPAPGGGGNPFATILYATSVLYCLPTSRNDGGGSGTLGLPGERLRRLGLDAGFTSVTPLPTMNPFNELHYLRA</sequence>
<name>A0ABW3YHP7_9ACTN</name>
<dbReference type="InterPro" id="IPR036390">
    <property type="entry name" value="WH_DNA-bd_sf"/>
</dbReference>
<dbReference type="Gene3D" id="1.10.10.10">
    <property type="entry name" value="Winged helix-like DNA-binding domain superfamily/Winged helix DNA-binding domain"/>
    <property type="match status" value="1"/>
</dbReference>
<dbReference type="InterPro" id="IPR013217">
    <property type="entry name" value="Methyltransf_12"/>
</dbReference>
<dbReference type="CDD" id="cd02440">
    <property type="entry name" value="AdoMet_MTases"/>
    <property type="match status" value="1"/>
</dbReference>
<dbReference type="PANTHER" id="PTHR45128">
    <property type="entry name" value="METHYLTRANSFERASE TYPE 11"/>
    <property type="match status" value="1"/>
</dbReference>
<dbReference type="SUPFAM" id="SSF53335">
    <property type="entry name" value="S-adenosyl-L-methionine-dependent methyltransferases"/>
    <property type="match status" value="1"/>
</dbReference>
<dbReference type="GO" id="GO:0032259">
    <property type="term" value="P:methylation"/>
    <property type="evidence" value="ECO:0007669"/>
    <property type="project" value="UniProtKB-KW"/>
</dbReference>
<dbReference type="GO" id="GO:0008168">
    <property type="term" value="F:methyltransferase activity"/>
    <property type="evidence" value="ECO:0007669"/>
    <property type="project" value="UniProtKB-KW"/>
</dbReference>